<evidence type="ECO:0000313" key="3">
    <source>
        <dbReference type="Proteomes" id="UP001176961"/>
    </source>
</evidence>
<feature type="region of interest" description="Disordered" evidence="1">
    <location>
        <begin position="410"/>
        <end position="480"/>
    </location>
</feature>
<feature type="compositionally biased region" description="Basic and acidic residues" evidence="1">
    <location>
        <begin position="468"/>
        <end position="480"/>
    </location>
</feature>
<dbReference type="EMBL" id="CATQJL010000316">
    <property type="protein sequence ID" value="CAJ0606792.1"/>
    <property type="molecule type" value="Genomic_DNA"/>
</dbReference>
<protein>
    <submittedName>
        <fullName evidence="2">Uncharacterized protein</fullName>
    </submittedName>
</protein>
<name>A0AA36HAR4_CYLNA</name>
<feature type="non-terminal residue" evidence="2">
    <location>
        <position position="1"/>
    </location>
</feature>
<evidence type="ECO:0000313" key="2">
    <source>
        <dbReference type="EMBL" id="CAJ0606792.1"/>
    </source>
</evidence>
<dbReference type="Proteomes" id="UP001176961">
    <property type="component" value="Unassembled WGS sequence"/>
</dbReference>
<gene>
    <name evidence="2" type="ORF">CYNAS_LOCUS18775</name>
</gene>
<comment type="caution">
    <text evidence="2">The sequence shown here is derived from an EMBL/GenBank/DDBJ whole genome shotgun (WGS) entry which is preliminary data.</text>
</comment>
<accession>A0AA36HAR4</accession>
<feature type="compositionally biased region" description="Basic and acidic residues" evidence="1">
    <location>
        <begin position="417"/>
        <end position="434"/>
    </location>
</feature>
<sequence length="480" mass="54839">TIYVVFLIFALVVVVAVLRRIHNIIVLKLISESLCVEEEGALSDQQLERLQKYVQEVLSMSLNDWMNYSDSVIKQPKKDPEYHRKPKKNADLRKAEAALRTMNIKMKKRRSLVRLATLPNERAELSSWMQDKRNRLHLTAEQEKAFEICTRNDDDDHNFSWCGDVFCAYHKLFIGDDQGKIIRREIPTKMDEERTFTSLNGGQIHMQCKDAFILATNVLEFNLLVRRKQVTRRRTKITQTFITKPMLYNGWPDDGFPKDLKALQKVILSIANSKQPTIVIGKSTDASCELFWMMNLVVKAVLGRASTARLTSVLEACIILLSPAYLTSHHFLYLLKFVLSWASSVGALTEQQREGINDWRNEYHALEAKAEARLYGRAYLRVISLDVFDSLCDEVLIALDATAVSRVSLRSTQGSSEKQKDKSQEKEIKEKSSSFREAAGGNKSKIKSDDVKKINTKSTAKENQQSKQETEPKKETGKAI</sequence>
<organism evidence="2 3">
    <name type="scientific">Cylicocyclus nassatus</name>
    <name type="common">Nematode worm</name>
    <dbReference type="NCBI Taxonomy" id="53992"/>
    <lineage>
        <taxon>Eukaryota</taxon>
        <taxon>Metazoa</taxon>
        <taxon>Ecdysozoa</taxon>
        <taxon>Nematoda</taxon>
        <taxon>Chromadorea</taxon>
        <taxon>Rhabditida</taxon>
        <taxon>Rhabditina</taxon>
        <taxon>Rhabditomorpha</taxon>
        <taxon>Strongyloidea</taxon>
        <taxon>Strongylidae</taxon>
        <taxon>Cylicocyclus</taxon>
    </lineage>
</organism>
<evidence type="ECO:0000256" key="1">
    <source>
        <dbReference type="SAM" id="MobiDB-lite"/>
    </source>
</evidence>
<reference evidence="2" key="1">
    <citation type="submission" date="2023-07" db="EMBL/GenBank/DDBJ databases">
        <authorList>
            <consortium name="CYATHOMIX"/>
        </authorList>
    </citation>
    <scope>NUCLEOTIDE SEQUENCE</scope>
    <source>
        <strain evidence="2">N/A</strain>
    </source>
</reference>
<proteinExistence type="predicted"/>
<feature type="compositionally biased region" description="Polar residues" evidence="1">
    <location>
        <begin position="456"/>
        <end position="467"/>
    </location>
</feature>
<keyword evidence="3" id="KW-1185">Reference proteome</keyword>
<dbReference type="AlphaFoldDB" id="A0AA36HAR4"/>